<dbReference type="Proteomes" id="UP000198318">
    <property type="component" value="Unassembled WGS sequence"/>
</dbReference>
<dbReference type="EMBL" id="FZOR01000006">
    <property type="protein sequence ID" value="SNS57933.1"/>
    <property type="molecule type" value="Genomic_DNA"/>
</dbReference>
<protein>
    <submittedName>
        <fullName evidence="1">Uncharacterized protein</fullName>
    </submittedName>
</protein>
<evidence type="ECO:0000313" key="1">
    <source>
        <dbReference type="EMBL" id="SNS57933.1"/>
    </source>
</evidence>
<dbReference type="OrthoDB" id="3482046at2"/>
<accession>A0A239FNX8</accession>
<evidence type="ECO:0000313" key="2">
    <source>
        <dbReference type="Proteomes" id="UP000198318"/>
    </source>
</evidence>
<organism evidence="1 2">
    <name type="scientific">Actinomadura meyerae</name>
    <dbReference type="NCBI Taxonomy" id="240840"/>
    <lineage>
        <taxon>Bacteria</taxon>
        <taxon>Bacillati</taxon>
        <taxon>Actinomycetota</taxon>
        <taxon>Actinomycetes</taxon>
        <taxon>Streptosporangiales</taxon>
        <taxon>Thermomonosporaceae</taxon>
        <taxon>Actinomadura</taxon>
    </lineage>
</organism>
<sequence length="62" mass="7169">MNPAAGLKPWIPGLQVWYGLYTRSWWAFVPGRPDRLIEAASPEHLVQRLLPLAGRQAMRSRW</sequence>
<gene>
    <name evidence="1" type="ORF">SAMN05443665_100685</name>
</gene>
<name>A0A239FNX8_9ACTN</name>
<proteinExistence type="predicted"/>
<keyword evidence="2" id="KW-1185">Reference proteome</keyword>
<reference evidence="1 2" key="1">
    <citation type="submission" date="2017-06" db="EMBL/GenBank/DDBJ databases">
        <authorList>
            <person name="Kim H.J."/>
            <person name="Triplett B.A."/>
        </authorList>
    </citation>
    <scope>NUCLEOTIDE SEQUENCE [LARGE SCALE GENOMIC DNA]</scope>
    <source>
        <strain evidence="1 2">DSM 44715</strain>
    </source>
</reference>
<dbReference type="AlphaFoldDB" id="A0A239FNX8"/>
<dbReference type="RefSeq" id="WP_089325428.1">
    <property type="nucleotide sequence ID" value="NZ_FZOR01000006.1"/>
</dbReference>